<reference evidence="1 2" key="1">
    <citation type="submission" date="2023-02" db="EMBL/GenBank/DDBJ databases">
        <title>Devosia algicola sp. nov., isolated from the phycosphere of marine algae.</title>
        <authorList>
            <person name="Kim J.M."/>
            <person name="Lee J.K."/>
            <person name="Choi B.J."/>
            <person name="Bayburt H."/>
            <person name="Jeon C.O."/>
        </authorList>
    </citation>
    <scope>NUCLEOTIDE SEQUENCE [LARGE SCALE GENOMIC DNA]</scope>
    <source>
        <strain evidence="1 2">G20-9</strain>
    </source>
</reference>
<dbReference type="SFLD" id="SFLDG01135">
    <property type="entry name" value="C1.5.6:_HAD__Beta-PGM__Phospha"/>
    <property type="match status" value="1"/>
</dbReference>
<name>A0ABY7YMB3_9HYPH</name>
<evidence type="ECO:0000313" key="1">
    <source>
        <dbReference type="EMBL" id="WDR02085.1"/>
    </source>
</evidence>
<dbReference type="Gene3D" id="1.10.150.240">
    <property type="entry name" value="Putative phosphatase, domain 2"/>
    <property type="match status" value="1"/>
</dbReference>
<dbReference type="NCBIfam" id="TIGR01509">
    <property type="entry name" value="HAD-SF-IA-v3"/>
    <property type="match status" value="1"/>
</dbReference>
<evidence type="ECO:0000313" key="2">
    <source>
        <dbReference type="Proteomes" id="UP001220530"/>
    </source>
</evidence>
<keyword evidence="2" id="KW-1185">Reference proteome</keyword>
<proteinExistence type="predicted"/>
<dbReference type="SUPFAM" id="SSF56784">
    <property type="entry name" value="HAD-like"/>
    <property type="match status" value="1"/>
</dbReference>
<dbReference type="Pfam" id="PF13419">
    <property type="entry name" value="HAD_2"/>
    <property type="match status" value="1"/>
</dbReference>
<organism evidence="1 2">
    <name type="scientific">Devosia algicola</name>
    <dbReference type="NCBI Taxonomy" id="3026418"/>
    <lineage>
        <taxon>Bacteria</taxon>
        <taxon>Pseudomonadati</taxon>
        <taxon>Pseudomonadota</taxon>
        <taxon>Alphaproteobacteria</taxon>
        <taxon>Hyphomicrobiales</taxon>
        <taxon>Devosiaceae</taxon>
        <taxon>Devosia</taxon>
    </lineage>
</organism>
<dbReference type="InterPro" id="IPR023198">
    <property type="entry name" value="PGP-like_dom2"/>
</dbReference>
<dbReference type="InterPro" id="IPR036412">
    <property type="entry name" value="HAD-like_sf"/>
</dbReference>
<dbReference type="Proteomes" id="UP001220530">
    <property type="component" value="Chromosome"/>
</dbReference>
<dbReference type="SFLD" id="SFLDG01129">
    <property type="entry name" value="C1.5:_HAD__Beta-PGM__Phosphata"/>
    <property type="match status" value="1"/>
</dbReference>
<dbReference type="CDD" id="cd07505">
    <property type="entry name" value="HAD_BPGM-like"/>
    <property type="match status" value="1"/>
</dbReference>
<dbReference type="InterPro" id="IPR041492">
    <property type="entry name" value="HAD_2"/>
</dbReference>
<dbReference type="PANTHER" id="PTHR18901:SF38">
    <property type="entry name" value="PSEUDOURIDINE-5'-PHOSPHATASE"/>
    <property type="match status" value="1"/>
</dbReference>
<dbReference type="PRINTS" id="PR00413">
    <property type="entry name" value="HADHALOGNASE"/>
</dbReference>
<accession>A0ABY7YMB3</accession>
<dbReference type="EMBL" id="CP118246">
    <property type="protein sequence ID" value="WDR02085.1"/>
    <property type="molecule type" value="Genomic_DNA"/>
</dbReference>
<dbReference type="InterPro" id="IPR006439">
    <property type="entry name" value="HAD-SF_hydro_IA"/>
</dbReference>
<gene>
    <name evidence="1" type="ORF">PSQ19_15635</name>
</gene>
<sequence>MSKSLLAGTRPRRSRCTQCSPDAFGLANQPRPAYMHPMHNDINALTLRPFEAAIFDMDGTILDTETVFRNIVFDVCADLGFEMTDTVHHAMVGSSHETTNQLLVEAYGVAFPYSQFDDMCRTSMRDQLVAGVPVKPGAREILLELRARNIPTAIATSSRRAHAHLHLEVAGLIDMFDTIVTRDDVINPKPNPEPYLTAAERLGVAPRLCLAFEDSHSGVRAAHGAGMQTIMVPDLVHPSDEIRALGIVIVESLVHVHQAAFPTR</sequence>
<dbReference type="InterPro" id="IPR023214">
    <property type="entry name" value="HAD_sf"/>
</dbReference>
<protein>
    <submittedName>
        <fullName evidence="1">HAD family phosphatase</fullName>
    </submittedName>
</protein>
<dbReference type="PANTHER" id="PTHR18901">
    <property type="entry name" value="2-DEOXYGLUCOSE-6-PHOSPHATE PHOSPHATASE 2"/>
    <property type="match status" value="1"/>
</dbReference>
<dbReference type="SFLD" id="SFLDS00003">
    <property type="entry name" value="Haloacid_Dehalogenase"/>
    <property type="match status" value="1"/>
</dbReference>
<dbReference type="Gene3D" id="3.40.50.1000">
    <property type="entry name" value="HAD superfamily/HAD-like"/>
    <property type="match status" value="1"/>
</dbReference>
<dbReference type="RefSeq" id="WP_282218492.1">
    <property type="nucleotide sequence ID" value="NZ_CP118246.1"/>
</dbReference>